<dbReference type="AlphaFoldDB" id="A0A3D9UVF4"/>
<dbReference type="EMBL" id="QTTY01000014">
    <property type="protein sequence ID" value="REF33267.1"/>
    <property type="molecule type" value="Genomic_DNA"/>
</dbReference>
<accession>A0A3D9UVF4</accession>
<evidence type="ECO:0000313" key="2">
    <source>
        <dbReference type="Proteomes" id="UP000256530"/>
    </source>
</evidence>
<reference evidence="1 2" key="1">
    <citation type="submission" date="2018-08" db="EMBL/GenBank/DDBJ databases">
        <title>Freshwater and sediment microbial communities from various areas in North America, analyzing microbe dynamics in response to fracking.</title>
        <authorList>
            <person name="Lamendella R."/>
        </authorList>
    </citation>
    <scope>NUCLEOTIDE SEQUENCE [LARGE SCALE GENOMIC DNA]</scope>
    <source>
        <strain evidence="1 2">DB-1</strain>
    </source>
</reference>
<gene>
    <name evidence="1" type="ORF">DET55_114100</name>
</gene>
<dbReference type="RefSeq" id="WP_113937329.1">
    <property type="nucleotide sequence ID" value="NZ_QTTY01000014.1"/>
</dbReference>
<name>A0A3D9UVF4_BACMY</name>
<proteinExistence type="predicted"/>
<comment type="caution">
    <text evidence="1">The sequence shown here is derived from an EMBL/GenBank/DDBJ whole genome shotgun (WGS) entry which is preliminary data.</text>
</comment>
<dbReference type="Proteomes" id="UP000256530">
    <property type="component" value="Unassembled WGS sequence"/>
</dbReference>
<protein>
    <recommendedName>
        <fullName evidence="3">HNH endonuclease</fullName>
    </recommendedName>
</protein>
<sequence>MKKCAYCGTDKNFTREHIIPASLIEFFPEQDITINSQRVFKDNRGPVISDVCQDCNNGFLSRLDTEGKNLISKYFLAKYDENDEVQIEYNYSMLARWLMKIAYNGERASKEDVTWFENNLSYILGGKYSAKFSIFAGVYVDMSPFGEGVMSDYIPLRVTPNPKLLEEGTAKEEQYKKLLGSFLFRFGSAMFLLFLWKDDINRELKKQLELKFIKKFPYSLLTDEGGAKLHRATDPIACMEIALIYGYKGRILNEAKAKKALGGRDYKDIRADIESKYTGDFLKKGRLMNEHLMFPKDKNVKRELDKFFSKE</sequence>
<evidence type="ECO:0000313" key="1">
    <source>
        <dbReference type="EMBL" id="REF33267.1"/>
    </source>
</evidence>
<organism evidence="1 2">
    <name type="scientific">Bacillus mycoides</name>
    <dbReference type="NCBI Taxonomy" id="1405"/>
    <lineage>
        <taxon>Bacteria</taxon>
        <taxon>Bacillati</taxon>
        <taxon>Bacillota</taxon>
        <taxon>Bacilli</taxon>
        <taxon>Bacillales</taxon>
        <taxon>Bacillaceae</taxon>
        <taxon>Bacillus</taxon>
        <taxon>Bacillus cereus group</taxon>
    </lineage>
</organism>
<evidence type="ECO:0008006" key="3">
    <source>
        <dbReference type="Google" id="ProtNLM"/>
    </source>
</evidence>